<gene>
    <name evidence="9" type="ORF">ASZ90_005646</name>
</gene>
<dbReference type="Gene3D" id="3.40.50.300">
    <property type="entry name" value="P-loop containing nucleotide triphosphate hydrolases"/>
    <property type="match status" value="1"/>
</dbReference>
<evidence type="ECO:0000256" key="5">
    <source>
        <dbReference type="ARBA" id="ARBA00022756"/>
    </source>
</evidence>
<dbReference type="PANTHER" id="PTHR43210">
    <property type="entry name" value="DETHIOBIOTIN SYNTHETASE"/>
    <property type="match status" value="1"/>
</dbReference>
<evidence type="ECO:0000256" key="8">
    <source>
        <dbReference type="ARBA" id="ARBA00047386"/>
    </source>
</evidence>
<evidence type="ECO:0000256" key="3">
    <source>
        <dbReference type="ARBA" id="ARBA00022723"/>
    </source>
</evidence>
<keyword evidence="6" id="KW-0067">ATP-binding</keyword>
<comment type="caution">
    <text evidence="9">The sequence shown here is derived from an EMBL/GenBank/DDBJ whole genome shotgun (WGS) entry which is preliminary data.</text>
</comment>
<dbReference type="AlphaFoldDB" id="A0A0W8FUK7"/>
<keyword evidence="3" id="KW-0479">Metal-binding</keyword>
<dbReference type="EMBL" id="LNQE01000844">
    <property type="protein sequence ID" value="KUG24534.1"/>
    <property type="molecule type" value="Genomic_DNA"/>
</dbReference>
<protein>
    <submittedName>
        <fullName evidence="9">Dethiobiotin synthetase</fullName>
        <ecNumber evidence="9">6.3.3.3</ecNumber>
    </submittedName>
</protein>
<dbReference type="GO" id="GO:0004141">
    <property type="term" value="F:dethiobiotin synthase activity"/>
    <property type="evidence" value="ECO:0007669"/>
    <property type="project" value="UniProtKB-EC"/>
</dbReference>
<dbReference type="GO" id="GO:0005829">
    <property type="term" value="C:cytosol"/>
    <property type="evidence" value="ECO:0007669"/>
    <property type="project" value="TreeGrafter"/>
</dbReference>
<evidence type="ECO:0000256" key="1">
    <source>
        <dbReference type="ARBA" id="ARBA00022490"/>
    </source>
</evidence>
<dbReference type="InterPro" id="IPR027417">
    <property type="entry name" value="P-loop_NTPase"/>
</dbReference>
<dbReference type="NCBIfam" id="TIGR00347">
    <property type="entry name" value="bioD"/>
    <property type="match status" value="1"/>
</dbReference>
<keyword evidence="7" id="KW-0460">Magnesium</keyword>
<dbReference type="GO" id="GO:0009102">
    <property type="term" value="P:biotin biosynthetic process"/>
    <property type="evidence" value="ECO:0007669"/>
    <property type="project" value="UniProtKB-UniPathway"/>
</dbReference>
<dbReference type="PIRSF" id="PIRSF006755">
    <property type="entry name" value="DTB_synth"/>
    <property type="match status" value="1"/>
</dbReference>
<evidence type="ECO:0000256" key="2">
    <source>
        <dbReference type="ARBA" id="ARBA00022598"/>
    </source>
</evidence>
<organism evidence="9">
    <name type="scientific">hydrocarbon metagenome</name>
    <dbReference type="NCBI Taxonomy" id="938273"/>
    <lineage>
        <taxon>unclassified sequences</taxon>
        <taxon>metagenomes</taxon>
        <taxon>ecological metagenomes</taxon>
    </lineage>
</organism>
<name>A0A0W8FUK7_9ZZZZ</name>
<evidence type="ECO:0000256" key="6">
    <source>
        <dbReference type="ARBA" id="ARBA00022840"/>
    </source>
</evidence>
<dbReference type="HAMAP" id="MF_00336">
    <property type="entry name" value="BioD"/>
    <property type="match status" value="1"/>
</dbReference>
<dbReference type="GO" id="GO:0005524">
    <property type="term" value="F:ATP binding"/>
    <property type="evidence" value="ECO:0007669"/>
    <property type="project" value="UniProtKB-KW"/>
</dbReference>
<dbReference type="EC" id="6.3.3.3" evidence="9"/>
<dbReference type="CDD" id="cd03109">
    <property type="entry name" value="DTBS"/>
    <property type="match status" value="1"/>
</dbReference>
<dbReference type="UniPathway" id="UPA00078"/>
<evidence type="ECO:0000313" key="9">
    <source>
        <dbReference type="EMBL" id="KUG24534.1"/>
    </source>
</evidence>
<keyword evidence="5" id="KW-0093">Biotin biosynthesis</keyword>
<dbReference type="PANTHER" id="PTHR43210:SF2">
    <property type="entry name" value="ATP-DEPENDENT DETHIOBIOTIN SYNTHETASE BIOD 2"/>
    <property type="match status" value="1"/>
</dbReference>
<evidence type="ECO:0000256" key="4">
    <source>
        <dbReference type="ARBA" id="ARBA00022741"/>
    </source>
</evidence>
<dbReference type="SUPFAM" id="SSF52540">
    <property type="entry name" value="P-loop containing nucleoside triphosphate hydrolases"/>
    <property type="match status" value="1"/>
</dbReference>
<proteinExistence type="inferred from homology"/>
<sequence length="252" mass="28080">MKSVVTLNFKTEKDEALKLKSVLITGTDTGVGKTIVCRHLAAYMQSKGVNVITQKWVQTGVDQADDIKNHMLKPLPAWGEVQDIDDLRTPYRLKYPASPHLAAALEGVQIDIKIIEESHGLLCNHFDLVVVEGSGGGLVPLTEKILLADLVARLKMAVVIVIPNRLGCINHALLTIEALRIREIKIMGLIFNRMNDTGDETIMRENIRIISLISGVPVIGEIPFLEGNTDGFNRTKNVNEVFYKRWMEDKND</sequence>
<evidence type="ECO:0000256" key="7">
    <source>
        <dbReference type="ARBA" id="ARBA00022842"/>
    </source>
</evidence>
<accession>A0A0W8FUK7</accession>
<dbReference type="Pfam" id="PF13500">
    <property type="entry name" value="AAA_26"/>
    <property type="match status" value="1"/>
</dbReference>
<keyword evidence="4" id="KW-0547">Nucleotide-binding</keyword>
<dbReference type="InterPro" id="IPR004472">
    <property type="entry name" value="DTB_synth_BioD"/>
</dbReference>
<dbReference type="GO" id="GO:0000287">
    <property type="term" value="F:magnesium ion binding"/>
    <property type="evidence" value="ECO:0007669"/>
    <property type="project" value="InterPro"/>
</dbReference>
<keyword evidence="1" id="KW-0963">Cytoplasm</keyword>
<reference evidence="9" key="1">
    <citation type="journal article" date="2015" name="Proc. Natl. Acad. Sci. U.S.A.">
        <title>Networks of energetic and metabolic interactions define dynamics in microbial communities.</title>
        <authorList>
            <person name="Embree M."/>
            <person name="Liu J.K."/>
            <person name="Al-Bassam M.M."/>
            <person name="Zengler K."/>
        </authorList>
    </citation>
    <scope>NUCLEOTIDE SEQUENCE</scope>
</reference>
<keyword evidence="2 9" id="KW-0436">Ligase</keyword>
<comment type="catalytic activity">
    <reaction evidence="8">
        <text>(7R,8S)-8-amino-7-(carboxyamino)nonanoate + ATP = (4R,5S)-dethiobiotin + ADP + phosphate + H(+)</text>
        <dbReference type="Rhea" id="RHEA:63684"/>
        <dbReference type="ChEBI" id="CHEBI:15378"/>
        <dbReference type="ChEBI" id="CHEBI:30616"/>
        <dbReference type="ChEBI" id="CHEBI:43474"/>
        <dbReference type="ChEBI" id="CHEBI:149470"/>
        <dbReference type="ChEBI" id="CHEBI:149473"/>
        <dbReference type="ChEBI" id="CHEBI:456216"/>
    </reaction>
</comment>